<proteinExistence type="predicted"/>
<organism evidence="1 2">
    <name type="scientific">Catharanthus roseus</name>
    <name type="common">Madagascar periwinkle</name>
    <name type="synonym">Vinca rosea</name>
    <dbReference type="NCBI Taxonomy" id="4058"/>
    <lineage>
        <taxon>Eukaryota</taxon>
        <taxon>Viridiplantae</taxon>
        <taxon>Streptophyta</taxon>
        <taxon>Embryophyta</taxon>
        <taxon>Tracheophyta</taxon>
        <taxon>Spermatophyta</taxon>
        <taxon>Magnoliopsida</taxon>
        <taxon>eudicotyledons</taxon>
        <taxon>Gunneridae</taxon>
        <taxon>Pentapetalae</taxon>
        <taxon>asterids</taxon>
        <taxon>lamiids</taxon>
        <taxon>Gentianales</taxon>
        <taxon>Apocynaceae</taxon>
        <taxon>Rauvolfioideae</taxon>
        <taxon>Vinceae</taxon>
        <taxon>Catharanthinae</taxon>
        <taxon>Catharanthus</taxon>
    </lineage>
</organism>
<protein>
    <submittedName>
        <fullName evidence="1">Uncharacterized protein</fullName>
    </submittedName>
</protein>
<name>A0ACC0B888_CATRO</name>
<sequence length="132" mass="15348">MSQVKTLGYRFLGHLLGLSWDQPRCRAPPDSLLGSRTPPQSMMQCTRRPIGPHPLRSTPLFKWIHSPKKTARIWKEKKLLAKSAALKEEISCCEKEGAAEKKQKTRKQRREKAEGRERSCCWQPKLKQQHKF</sequence>
<dbReference type="Proteomes" id="UP001060085">
    <property type="component" value="Linkage Group LG04"/>
</dbReference>
<keyword evidence="2" id="KW-1185">Reference proteome</keyword>
<gene>
    <name evidence="1" type="ORF">M9H77_18621</name>
</gene>
<dbReference type="EMBL" id="CM044704">
    <property type="protein sequence ID" value="KAI5668768.1"/>
    <property type="molecule type" value="Genomic_DNA"/>
</dbReference>
<evidence type="ECO:0000313" key="2">
    <source>
        <dbReference type="Proteomes" id="UP001060085"/>
    </source>
</evidence>
<comment type="caution">
    <text evidence="1">The sequence shown here is derived from an EMBL/GenBank/DDBJ whole genome shotgun (WGS) entry which is preliminary data.</text>
</comment>
<reference evidence="2" key="1">
    <citation type="journal article" date="2023" name="Nat. Plants">
        <title>Single-cell RNA sequencing provides a high-resolution roadmap for understanding the multicellular compartmentation of specialized metabolism.</title>
        <authorList>
            <person name="Sun S."/>
            <person name="Shen X."/>
            <person name="Li Y."/>
            <person name="Li Y."/>
            <person name="Wang S."/>
            <person name="Li R."/>
            <person name="Zhang H."/>
            <person name="Shen G."/>
            <person name="Guo B."/>
            <person name="Wei J."/>
            <person name="Xu J."/>
            <person name="St-Pierre B."/>
            <person name="Chen S."/>
            <person name="Sun C."/>
        </authorList>
    </citation>
    <scope>NUCLEOTIDE SEQUENCE [LARGE SCALE GENOMIC DNA]</scope>
</reference>
<evidence type="ECO:0000313" key="1">
    <source>
        <dbReference type="EMBL" id="KAI5668768.1"/>
    </source>
</evidence>
<accession>A0ACC0B888</accession>